<evidence type="ECO:0000256" key="5">
    <source>
        <dbReference type="ARBA" id="ARBA00022840"/>
    </source>
</evidence>
<dbReference type="PROSITE" id="PS50968">
    <property type="entry name" value="BIOTINYL_LIPOYL"/>
    <property type="match status" value="1"/>
</dbReference>
<feature type="domain" description="Lipoyl-binding" evidence="9">
    <location>
        <begin position="576"/>
        <end position="653"/>
    </location>
</feature>
<dbReference type="STRING" id="568860.SAMN05421811_114228"/>
<sequence>MTSIGTLLVANRGEIALRVIRAARRMGLRTVAVYSDADRRAPHVRAADTAVRIGPAPAAASYLDIDAVIGAARRTGADAIHPGYGFLSERAAFARAVTEAGLTFVGPSAEVMELMGRKDAARQVAIDAGVPVVPSVELTAGQAAGSQVRFPVLVKAAAGGGGKGMRIVREPADLAGAVEAARREAASAFGDDAILIERYVEHGRHVEVQVLADHYGNVVHLFERDCSAQRRHQKVIEEAPAPTVSAGVRRVLTDSAVALAKKVGYANAGTVEFLVSGEEVFFLEMNTRLQVEHPVTELVTGLDLVELQLRVAAGEPLPFTQDDVTVTGHAFEARVYAEDAFHGFLPQAGVAELVRWPARSRVDAALESGQEVTTFYDPMLGKVIVHGPDREVARRALVAALDDTAILGLTTNVGFLRGLAGCDAFRDCEVDTAWLDRNPEAIRPAGLETARVFAAWALAGMGGGQAGGQADGQAGGQAGHPFGVADGWRLGGPAAPTPVELSVDGDRTLFLVHRSGRVTCDGAEWSVRPVAADGEVLRLEIDGLVREGTVRTHRDAVQVAHLGSTFTFERPDASGTGGSAVTGDGTVLAPMPGTVLVVAVEAGQAVEEGAVLGVMEAMKMELTLRAPMAGTVTRVGAAAGDQVPLGAPLFVVEGS</sequence>
<evidence type="ECO:0000256" key="7">
    <source>
        <dbReference type="ARBA" id="ARBA00046317"/>
    </source>
</evidence>
<dbReference type="GO" id="GO:0046872">
    <property type="term" value="F:metal ion binding"/>
    <property type="evidence" value="ECO:0007669"/>
    <property type="project" value="InterPro"/>
</dbReference>
<dbReference type="InterPro" id="IPR011761">
    <property type="entry name" value="ATP-grasp"/>
</dbReference>
<dbReference type="CDD" id="cd06850">
    <property type="entry name" value="biotinyl_domain"/>
    <property type="match status" value="1"/>
</dbReference>
<evidence type="ECO:0000259" key="10">
    <source>
        <dbReference type="PROSITE" id="PS50975"/>
    </source>
</evidence>
<dbReference type="InterPro" id="IPR000089">
    <property type="entry name" value="Biotin_lipoyl"/>
</dbReference>
<dbReference type="FunFam" id="3.30.470.20:FF:000028">
    <property type="entry name" value="Methylcrotonoyl-CoA carboxylase subunit alpha, mitochondrial"/>
    <property type="match status" value="1"/>
</dbReference>
<evidence type="ECO:0000256" key="1">
    <source>
        <dbReference type="ARBA" id="ARBA00001953"/>
    </source>
</evidence>
<dbReference type="AlphaFoldDB" id="A0A1I0LBV1"/>
<evidence type="ECO:0000313" key="13">
    <source>
        <dbReference type="Proteomes" id="UP000199361"/>
    </source>
</evidence>
<dbReference type="Pfam" id="PF02786">
    <property type="entry name" value="CPSase_L_D2"/>
    <property type="match status" value="1"/>
</dbReference>
<name>A0A1I0LBV1_9ACTN</name>
<feature type="domain" description="Biotin carboxylation" evidence="11">
    <location>
        <begin position="3"/>
        <end position="440"/>
    </location>
</feature>
<reference evidence="12 13" key="1">
    <citation type="submission" date="2016-10" db="EMBL/GenBank/DDBJ databases">
        <authorList>
            <person name="de Groot N.N."/>
        </authorList>
    </citation>
    <scope>NUCLEOTIDE SEQUENCE [LARGE SCALE GENOMIC DNA]</scope>
    <source>
        <strain evidence="12 13">CGMCC 4.5598</strain>
    </source>
</reference>
<feature type="domain" description="ATP-grasp" evidence="10">
    <location>
        <begin position="122"/>
        <end position="313"/>
    </location>
</feature>
<keyword evidence="4 8" id="KW-0547">Nucleotide-binding</keyword>
<dbReference type="Pfam" id="PF00289">
    <property type="entry name" value="Biotin_carb_N"/>
    <property type="match status" value="1"/>
</dbReference>
<evidence type="ECO:0000256" key="2">
    <source>
        <dbReference type="ARBA" id="ARBA00013263"/>
    </source>
</evidence>
<dbReference type="SUPFAM" id="SSF56059">
    <property type="entry name" value="Glutathione synthetase ATP-binding domain-like"/>
    <property type="match status" value="1"/>
</dbReference>
<keyword evidence="5 8" id="KW-0067">ATP-binding</keyword>
<dbReference type="PROSITE" id="PS00866">
    <property type="entry name" value="CPSASE_1"/>
    <property type="match status" value="1"/>
</dbReference>
<dbReference type="InterPro" id="IPR005482">
    <property type="entry name" value="Biotin_COase_C"/>
</dbReference>
<dbReference type="SMART" id="SM00878">
    <property type="entry name" value="Biotin_carb_C"/>
    <property type="match status" value="1"/>
</dbReference>
<dbReference type="InterPro" id="IPR050856">
    <property type="entry name" value="Biotin_carboxylase_complex"/>
</dbReference>
<dbReference type="Pfam" id="PF02785">
    <property type="entry name" value="Biotin_carb_C"/>
    <property type="match status" value="1"/>
</dbReference>
<evidence type="ECO:0000259" key="11">
    <source>
        <dbReference type="PROSITE" id="PS50979"/>
    </source>
</evidence>
<dbReference type="InterPro" id="IPR011054">
    <property type="entry name" value="Rudment_hybrid_motif"/>
</dbReference>
<dbReference type="InterPro" id="IPR005479">
    <property type="entry name" value="CPAse_ATP-bd"/>
</dbReference>
<dbReference type="InterPro" id="IPR011053">
    <property type="entry name" value="Single_hybrid_motif"/>
</dbReference>
<dbReference type="InterPro" id="IPR016185">
    <property type="entry name" value="PreATP-grasp_dom_sf"/>
</dbReference>
<gene>
    <name evidence="12" type="ORF">SAMN05421811_114228</name>
</gene>
<protein>
    <recommendedName>
        <fullName evidence="2">biotin carboxylase</fullName>
        <ecNumber evidence="2">6.3.4.14</ecNumber>
    </recommendedName>
</protein>
<proteinExistence type="predicted"/>
<keyword evidence="6" id="KW-0092">Biotin</keyword>
<dbReference type="Gene3D" id="2.40.50.100">
    <property type="match status" value="1"/>
</dbReference>
<dbReference type="GO" id="GO:0004075">
    <property type="term" value="F:biotin carboxylase activity"/>
    <property type="evidence" value="ECO:0007669"/>
    <property type="project" value="UniProtKB-EC"/>
</dbReference>
<dbReference type="PROSITE" id="PS00867">
    <property type="entry name" value="CPSASE_2"/>
    <property type="match status" value="1"/>
</dbReference>
<dbReference type="RefSeq" id="WP_091090050.1">
    <property type="nucleotide sequence ID" value="NZ_FOHX01000014.1"/>
</dbReference>
<comment type="pathway">
    <text evidence="7">Amino-acid degradation; L-leucine degradation.</text>
</comment>
<dbReference type="InterPro" id="IPR005481">
    <property type="entry name" value="BC-like_N"/>
</dbReference>
<dbReference type="GO" id="GO:0005524">
    <property type="term" value="F:ATP binding"/>
    <property type="evidence" value="ECO:0007669"/>
    <property type="project" value="UniProtKB-UniRule"/>
</dbReference>
<dbReference type="PROSITE" id="PS50975">
    <property type="entry name" value="ATP_GRASP"/>
    <property type="match status" value="1"/>
</dbReference>
<dbReference type="Gene3D" id="3.30.470.20">
    <property type="entry name" value="ATP-grasp fold, B domain"/>
    <property type="match status" value="1"/>
</dbReference>
<evidence type="ECO:0000256" key="4">
    <source>
        <dbReference type="ARBA" id="ARBA00022741"/>
    </source>
</evidence>
<dbReference type="SUPFAM" id="SSF51230">
    <property type="entry name" value="Single hybrid motif"/>
    <property type="match status" value="1"/>
</dbReference>
<dbReference type="InterPro" id="IPR011764">
    <property type="entry name" value="Biotin_carboxylation_dom"/>
</dbReference>
<accession>A0A1I0LBV1</accession>
<dbReference type="Pfam" id="PF00364">
    <property type="entry name" value="Biotin_lipoyl"/>
    <property type="match status" value="1"/>
</dbReference>
<keyword evidence="3" id="KW-0436">Ligase</keyword>
<keyword evidence="13" id="KW-1185">Reference proteome</keyword>
<dbReference type="OrthoDB" id="5166719at2"/>
<evidence type="ECO:0000313" key="12">
    <source>
        <dbReference type="EMBL" id="SEU37505.1"/>
    </source>
</evidence>
<dbReference type="Proteomes" id="UP000199361">
    <property type="component" value="Unassembled WGS sequence"/>
</dbReference>
<dbReference type="InterPro" id="IPR048429">
    <property type="entry name" value="MCC_alpha_BT"/>
</dbReference>
<organism evidence="12 13">
    <name type="scientific">Nonomuraea wenchangensis</name>
    <dbReference type="NCBI Taxonomy" id="568860"/>
    <lineage>
        <taxon>Bacteria</taxon>
        <taxon>Bacillati</taxon>
        <taxon>Actinomycetota</taxon>
        <taxon>Actinomycetes</taxon>
        <taxon>Streptosporangiales</taxon>
        <taxon>Streptosporangiaceae</taxon>
        <taxon>Nonomuraea</taxon>
    </lineage>
</organism>
<dbReference type="PANTHER" id="PTHR18866:SF126">
    <property type="entry name" value="BIOTIN CARBOXYLASE"/>
    <property type="match status" value="1"/>
</dbReference>
<evidence type="ECO:0000256" key="3">
    <source>
        <dbReference type="ARBA" id="ARBA00022598"/>
    </source>
</evidence>
<dbReference type="Pfam" id="PF21139">
    <property type="entry name" value="BT_MCC_alpha"/>
    <property type="match status" value="1"/>
</dbReference>
<dbReference type="PANTHER" id="PTHR18866">
    <property type="entry name" value="CARBOXYLASE:PYRUVATE/ACETYL-COA/PROPIONYL-COA CARBOXYLASE"/>
    <property type="match status" value="1"/>
</dbReference>
<evidence type="ECO:0000259" key="9">
    <source>
        <dbReference type="PROSITE" id="PS50968"/>
    </source>
</evidence>
<dbReference type="EMBL" id="FOHX01000014">
    <property type="protein sequence ID" value="SEU37505.1"/>
    <property type="molecule type" value="Genomic_DNA"/>
</dbReference>
<evidence type="ECO:0000256" key="8">
    <source>
        <dbReference type="PROSITE-ProRule" id="PRU00409"/>
    </source>
</evidence>
<dbReference type="SUPFAM" id="SSF52440">
    <property type="entry name" value="PreATP-grasp domain"/>
    <property type="match status" value="1"/>
</dbReference>
<comment type="cofactor">
    <cofactor evidence="1">
        <name>biotin</name>
        <dbReference type="ChEBI" id="CHEBI:57586"/>
    </cofactor>
</comment>
<dbReference type="FunFam" id="3.40.50.20:FF:000010">
    <property type="entry name" value="Propionyl-CoA carboxylase subunit alpha"/>
    <property type="match status" value="1"/>
</dbReference>
<dbReference type="PROSITE" id="PS50979">
    <property type="entry name" value="BC"/>
    <property type="match status" value="1"/>
</dbReference>
<evidence type="ECO:0000256" key="6">
    <source>
        <dbReference type="ARBA" id="ARBA00023267"/>
    </source>
</evidence>
<dbReference type="EC" id="6.3.4.14" evidence="2"/>
<dbReference type="SUPFAM" id="SSF51246">
    <property type="entry name" value="Rudiment single hybrid motif"/>
    <property type="match status" value="1"/>
</dbReference>